<organism evidence="3 4">
    <name type="scientific">Cupriavidus numazuensis</name>
    <dbReference type="NCBI Taxonomy" id="221992"/>
    <lineage>
        <taxon>Bacteria</taxon>
        <taxon>Pseudomonadati</taxon>
        <taxon>Pseudomonadota</taxon>
        <taxon>Betaproteobacteria</taxon>
        <taxon>Burkholderiales</taxon>
        <taxon>Burkholderiaceae</taxon>
        <taxon>Cupriavidus</taxon>
    </lineage>
</organism>
<dbReference type="Gene3D" id="1.10.1530.10">
    <property type="match status" value="1"/>
</dbReference>
<dbReference type="EMBL" id="CAJPVI010000039">
    <property type="protein sequence ID" value="CAG2157049.1"/>
    <property type="molecule type" value="Genomic_DNA"/>
</dbReference>
<evidence type="ECO:0000313" key="3">
    <source>
        <dbReference type="EMBL" id="CAG2157049.1"/>
    </source>
</evidence>
<comment type="similarity">
    <text evidence="1">Belongs to the LDH2/MDH2 oxidoreductase family.</text>
</comment>
<dbReference type="PANTHER" id="PTHR11091">
    <property type="entry name" value="OXIDOREDUCTASE-RELATED"/>
    <property type="match status" value="1"/>
</dbReference>
<dbReference type="Pfam" id="PF02615">
    <property type="entry name" value="Ldh_2"/>
    <property type="match status" value="1"/>
</dbReference>
<evidence type="ECO:0000313" key="4">
    <source>
        <dbReference type="Proteomes" id="UP000672657"/>
    </source>
</evidence>
<dbReference type="InterPro" id="IPR043143">
    <property type="entry name" value="Mal/L-sulf/L-lact_DH-like_NADP"/>
</dbReference>
<proteinExistence type="inferred from homology"/>
<name>A0ABN7QAZ5_9BURK</name>
<evidence type="ECO:0000256" key="2">
    <source>
        <dbReference type="ARBA" id="ARBA00023002"/>
    </source>
</evidence>
<dbReference type="InterPro" id="IPR043144">
    <property type="entry name" value="Mal/L-sulf/L-lact_DH-like_ah"/>
</dbReference>
<evidence type="ECO:0000256" key="1">
    <source>
        <dbReference type="ARBA" id="ARBA00006056"/>
    </source>
</evidence>
<protein>
    <submittedName>
        <fullName evidence="3">Delta(1)-pyrroline-2-carboxylate reductase</fullName>
        <ecNumber evidence="3">1.5.1.49</ecNumber>
    </submittedName>
</protein>
<dbReference type="EC" id="1.5.1.49" evidence="3"/>
<comment type="caution">
    <text evidence="3">The sequence shown here is derived from an EMBL/GenBank/DDBJ whole genome shotgun (WGS) entry which is preliminary data.</text>
</comment>
<reference evidence="3 4" key="1">
    <citation type="submission" date="2021-03" db="EMBL/GenBank/DDBJ databases">
        <authorList>
            <person name="Peeters C."/>
        </authorList>
    </citation>
    <scope>NUCLEOTIDE SEQUENCE [LARGE SCALE GENOMIC DNA]</scope>
    <source>
        <strain evidence="3 4">LMG 26411</strain>
    </source>
</reference>
<dbReference type="InterPro" id="IPR036111">
    <property type="entry name" value="Mal/L-sulfo/L-lacto_DH-like_sf"/>
</dbReference>
<dbReference type="PANTHER" id="PTHR11091:SF0">
    <property type="entry name" value="MALATE DEHYDROGENASE"/>
    <property type="match status" value="1"/>
</dbReference>
<dbReference type="Gene3D" id="3.30.1370.60">
    <property type="entry name" value="Hypothetical oxidoreductase yiak, domain 2"/>
    <property type="match status" value="1"/>
</dbReference>
<dbReference type="RefSeq" id="WP_211956325.1">
    <property type="nucleotide sequence ID" value="NZ_CAJPVI010000039.1"/>
</dbReference>
<dbReference type="InterPro" id="IPR003767">
    <property type="entry name" value="Malate/L-lactate_DH-like"/>
</dbReference>
<sequence length="352" mass="36083">MTTRWNVQALEQWTSAVFESCGVAPEHAVEAATALVRSELRGYKTHGMTRVPSYVDRLRAGDFNPRAAMSHRTFAGGIVLDADGAMGQVAGPHAVQLGLEALKSSASVLVAVQSCGHLGALGIHALLAAEAGAFCMVGQRTPPVLGMEGFSGPAIGHNPIAFGCPLPGQAPIVFDVACSVAARGHILLAAREGKPIPEGWALDADGQPTTDAQRALAGSLLPTGGHKGIGIAMMVECLAGALAATADSLSPERNHVGSGGAVGRQGGFVWLVKPEAFSGQGIFADYMAQWTGNYLAAGGGDARLPGHRGDTLEREGRTHGITLPDAIVRELGALGQQLGIPLPVPLSAPLPA</sequence>
<dbReference type="GO" id="GO:0016491">
    <property type="term" value="F:oxidoreductase activity"/>
    <property type="evidence" value="ECO:0007669"/>
    <property type="project" value="UniProtKB-KW"/>
</dbReference>
<keyword evidence="2 3" id="KW-0560">Oxidoreductase</keyword>
<gene>
    <name evidence="3" type="ORF">LMG26411_05449</name>
</gene>
<accession>A0ABN7QAZ5</accession>
<keyword evidence="4" id="KW-1185">Reference proteome</keyword>
<dbReference type="SUPFAM" id="SSF89733">
    <property type="entry name" value="L-sulfolactate dehydrogenase-like"/>
    <property type="match status" value="1"/>
</dbReference>
<dbReference type="Proteomes" id="UP000672657">
    <property type="component" value="Unassembled WGS sequence"/>
</dbReference>